<dbReference type="EnsemblMetazoa" id="ACUA019273-RA">
    <property type="protein sequence ID" value="ACUA019273-PA"/>
    <property type="gene ID" value="ACUA019273"/>
</dbReference>
<accession>A0A182MIS8</accession>
<protein>
    <submittedName>
        <fullName evidence="1">Uncharacterized protein</fullName>
    </submittedName>
</protein>
<reference evidence="2" key="1">
    <citation type="submission" date="2013-09" db="EMBL/GenBank/DDBJ databases">
        <title>The Genome Sequence of Anopheles culicifacies species A.</title>
        <authorList>
            <consortium name="The Broad Institute Genomics Platform"/>
            <person name="Neafsey D.E."/>
            <person name="Besansky N."/>
            <person name="Howell P."/>
            <person name="Walton C."/>
            <person name="Young S.K."/>
            <person name="Zeng Q."/>
            <person name="Gargeya S."/>
            <person name="Fitzgerald M."/>
            <person name="Haas B."/>
            <person name="Abouelleil A."/>
            <person name="Allen A.W."/>
            <person name="Alvarado L."/>
            <person name="Arachchi H.M."/>
            <person name="Berlin A.M."/>
            <person name="Chapman S.B."/>
            <person name="Gainer-Dewar J."/>
            <person name="Goldberg J."/>
            <person name="Griggs A."/>
            <person name="Gujja S."/>
            <person name="Hansen M."/>
            <person name="Howarth C."/>
            <person name="Imamovic A."/>
            <person name="Ireland A."/>
            <person name="Larimer J."/>
            <person name="McCowan C."/>
            <person name="Murphy C."/>
            <person name="Pearson M."/>
            <person name="Poon T.W."/>
            <person name="Priest M."/>
            <person name="Roberts A."/>
            <person name="Saif S."/>
            <person name="Shea T."/>
            <person name="Sisk P."/>
            <person name="Sykes S."/>
            <person name="Wortman J."/>
            <person name="Nusbaum C."/>
            <person name="Birren B."/>
        </authorList>
    </citation>
    <scope>NUCLEOTIDE SEQUENCE [LARGE SCALE GENOMIC DNA]</scope>
    <source>
        <strain evidence="2">A-37</strain>
    </source>
</reference>
<organism evidence="1 2">
    <name type="scientific">Anopheles culicifacies</name>
    <dbReference type="NCBI Taxonomy" id="139723"/>
    <lineage>
        <taxon>Eukaryota</taxon>
        <taxon>Metazoa</taxon>
        <taxon>Ecdysozoa</taxon>
        <taxon>Arthropoda</taxon>
        <taxon>Hexapoda</taxon>
        <taxon>Insecta</taxon>
        <taxon>Pterygota</taxon>
        <taxon>Neoptera</taxon>
        <taxon>Endopterygota</taxon>
        <taxon>Diptera</taxon>
        <taxon>Nematocera</taxon>
        <taxon>Culicoidea</taxon>
        <taxon>Culicidae</taxon>
        <taxon>Anophelinae</taxon>
        <taxon>Anopheles</taxon>
        <taxon>culicifacies species complex</taxon>
    </lineage>
</organism>
<keyword evidence="2" id="KW-1185">Reference proteome</keyword>
<dbReference type="EMBL" id="AXCM01005532">
    <property type="status" value="NOT_ANNOTATED_CDS"/>
    <property type="molecule type" value="Genomic_DNA"/>
</dbReference>
<reference evidence="1" key="2">
    <citation type="submission" date="2020-05" db="UniProtKB">
        <authorList>
            <consortium name="EnsemblMetazoa"/>
        </authorList>
    </citation>
    <scope>IDENTIFICATION</scope>
    <source>
        <strain evidence="1">A-37</strain>
    </source>
</reference>
<dbReference type="VEuPathDB" id="VectorBase:ACUA019273"/>
<sequence>MAGTGLYGIAGGKKCAATATNIIVTATAVPGNRYHPFPSTGTSAPGGGSRKLSFNIGKMEHADLVAEMAQVEHLSTQDRLHLARMAELWLRPLTRADASQPVKRAYVGRSFVLSW</sequence>
<evidence type="ECO:0000313" key="1">
    <source>
        <dbReference type="EnsemblMetazoa" id="ACUA019273-PA"/>
    </source>
</evidence>
<proteinExistence type="predicted"/>
<dbReference type="AlphaFoldDB" id="A0A182MIS8"/>
<dbReference type="Proteomes" id="UP000075883">
    <property type="component" value="Unassembled WGS sequence"/>
</dbReference>
<name>A0A182MIS8_9DIPT</name>
<evidence type="ECO:0000313" key="2">
    <source>
        <dbReference type="Proteomes" id="UP000075883"/>
    </source>
</evidence>